<keyword evidence="2" id="KW-0012">Acyltransferase</keyword>
<reference evidence="2" key="1">
    <citation type="journal article" date="2010" name="Int. J. Syst. Evol. Microbiol.">
        <title>Porticoccus litoralis gen. nov., sp. nov., a gammaproteobacterium isolated from the Yellow Sea.</title>
        <authorList>
            <person name="Oh H.M."/>
            <person name="Kim H."/>
            <person name="Kim K.M."/>
            <person name="Min G.S."/>
            <person name="Cho J.C."/>
        </authorList>
    </citation>
    <scope>NUCLEOTIDE SEQUENCE</scope>
    <source>
        <strain evidence="2">DSM 25064</strain>
    </source>
</reference>
<dbReference type="PANTHER" id="PTHR46137">
    <property type="entry name" value="OS05G0310600 PROTEIN"/>
    <property type="match status" value="1"/>
</dbReference>
<accession>A0AAW8B199</accession>
<evidence type="ECO:0000259" key="1">
    <source>
        <dbReference type="PROSITE" id="PS51934"/>
    </source>
</evidence>
<dbReference type="Pfam" id="PF04970">
    <property type="entry name" value="LRAT"/>
    <property type="match status" value="1"/>
</dbReference>
<reference evidence="2" key="2">
    <citation type="submission" date="2023-08" db="EMBL/GenBank/DDBJ databases">
        <authorList>
            <person name="Luo J."/>
        </authorList>
    </citation>
    <scope>NUCLEOTIDE SEQUENCE</scope>
    <source>
        <strain evidence="2">DSM 25064</strain>
    </source>
</reference>
<keyword evidence="2" id="KW-0808">Transferase</keyword>
<dbReference type="GO" id="GO:0016746">
    <property type="term" value="F:acyltransferase activity"/>
    <property type="evidence" value="ECO:0007669"/>
    <property type="project" value="UniProtKB-KW"/>
</dbReference>
<dbReference type="EMBL" id="JAUUUU010000001">
    <property type="protein sequence ID" value="MDP1519582.1"/>
    <property type="molecule type" value="Genomic_DNA"/>
</dbReference>
<dbReference type="PANTHER" id="PTHR46137:SF2">
    <property type="entry name" value="OS09G0526800 PROTEIN"/>
    <property type="match status" value="1"/>
</dbReference>
<feature type="domain" description="LRAT" evidence="1">
    <location>
        <begin position="8"/>
        <end position="139"/>
    </location>
</feature>
<proteinExistence type="predicted"/>
<sequence>MARGDHIYVRRYGGVYAHHGIDAGDGTVIHYTSNHWVTPRQVRRTSLEKFARGDEVLVRDYERFFETLKRGDLIDRTSLGINKFMDSLRGLKVEELDFSPDAVMSRAESRLGEFAFDWMFNNCEHFASWCKTGISNSEQITDLWRQALTGGNFAKYRTSKALTNLVELPWRLLR</sequence>
<dbReference type="AlphaFoldDB" id="A0AAW8B199"/>
<dbReference type="Gene3D" id="3.90.1720.10">
    <property type="entry name" value="endopeptidase domain like (from Nostoc punctiforme)"/>
    <property type="match status" value="1"/>
</dbReference>
<dbReference type="PROSITE" id="PS51934">
    <property type="entry name" value="LRAT"/>
    <property type="match status" value="1"/>
</dbReference>
<dbReference type="InterPro" id="IPR007053">
    <property type="entry name" value="LRAT_dom"/>
</dbReference>
<dbReference type="Proteomes" id="UP001178354">
    <property type="component" value="Unassembled WGS sequence"/>
</dbReference>
<name>A0AAW8B199_9GAMM</name>
<evidence type="ECO:0000313" key="3">
    <source>
        <dbReference type="Proteomes" id="UP001178354"/>
    </source>
</evidence>
<comment type="caution">
    <text evidence="2">The sequence shown here is derived from an EMBL/GenBank/DDBJ whole genome shotgun (WGS) entry which is preliminary data.</text>
</comment>
<dbReference type="RefSeq" id="WP_305169095.1">
    <property type="nucleotide sequence ID" value="NZ_JAUUUU010000001.1"/>
</dbReference>
<organism evidence="2 3">
    <name type="scientific">Porticoccus litoralis</name>
    <dbReference type="NCBI Taxonomy" id="434086"/>
    <lineage>
        <taxon>Bacteria</taxon>
        <taxon>Pseudomonadati</taxon>
        <taxon>Pseudomonadota</taxon>
        <taxon>Gammaproteobacteria</taxon>
        <taxon>Cellvibrionales</taxon>
        <taxon>Porticoccaceae</taxon>
        <taxon>Porticoccus</taxon>
    </lineage>
</organism>
<protein>
    <submittedName>
        <fullName evidence="2">Lecithin retinol acyltransferase family protein</fullName>
    </submittedName>
</protein>
<gene>
    <name evidence="2" type="ORF">Q8A57_01190</name>
</gene>
<evidence type="ECO:0000313" key="2">
    <source>
        <dbReference type="EMBL" id="MDP1519582.1"/>
    </source>
</evidence>
<keyword evidence="3" id="KW-1185">Reference proteome</keyword>